<proteinExistence type="inferred from homology"/>
<comment type="similarity">
    <text evidence="2">Belongs to the FLZ family.</text>
</comment>
<evidence type="ECO:0000313" key="9">
    <source>
        <dbReference type="Proteomes" id="UP000036987"/>
    </source>
</evidence>
<evidence type="ECO:0000256" key="5">
    <source>
        <dbReference type="PROSITE-ProRule" id="PRU01131"/>
    </source>
</evidence>
<evidence type="ECO:0000256" key="6">
    <source>
        <dbReference type="SAM" id="MobiDB-lite"/>
    </source>
</evidence>
<protein>
    <recommendedName>
        <fullName evidence="7">FLZ-type domain-containing protein</fullName>
    </recommendedName>
</protein>
<dbReference type="OMA" id="GCMEEET"/>
<organism evidence="8 9">
    <name type="scientific">Zostera marina</name>
    <name type="common">Eelgrass</name>
    <dbReference type="NCBI Taxonomy" id="29655"/>
    <lineage>
        <taxon>Eukaryota</taxon>
        <taxon>Viridiplantae</taxon>
        <taxon>Streptophyta</taxon>
        <taxon>Embryophyta</taxon>
        <taxon>Tracheophyta</taxon>
        <taxon>Spermatophyta</taxon>
        <taxon>Magnoliopsida</taxon>
        <taxon>Liliopsida</taxon>
        <taxon>Zosteraceae</taxon>
        <taxon>Zostera</taxon>
    </lineage>
</organism>
<comment type="subcellular location">
    <subcellularLocation>
        <location evidence="1">Cytoplasm</location>
    </subcellularLocation>
</comment>
<accession>A0A0K9PGW3</accession>
<name>A0A0K9PGW3_ZOSMR</name>
<dbReference type="PANTHER" id="PTHR33059:SF4">
    <property type="entry name" value="FCS-LIKE ZINC FINGER 5"/>
    <property type="match status" value="1"/>
</dbReference>
<feature type="compositionally biased region" description="Polar residues" evidence="6">
    <location>
        <begin position="54"/>
        <end position="65"/>
    </location>
</feature>
<keyword evidence="3" id="KW-0963">Cytoplasm</keyword>
<dbReference type="Pfam" id="PF04570">
    <property type="entry name" value="zf-FLZ"/>
    <property type="match status" value="1"/>
</dbReference>
<keyword evidence="9" id="KW-1185">Reference proteome</keyword>
<sequence length="174" mass="19371">MSSFTQKRRSSSMTRTKSAKGFDFNKGFSEDTLQSQEKSEEPAMVRRSVWGGSEPSNMNFASQLTPFPRKPRRSSVEFADDLKICGFCRGEIGAGKDIFMYRGEVGFCSMECREERMTLDEIKEKEKLKSSRLASKAKNDVEHKLSSAKQNIISVSDVPTPVAGGKIIVPLSIA</sequence>
<dbReference type="GO" id="GO:0046872">
    <property type="term" value="F:metal ion binding"/>
    <property type="evidence" value="ECO:0007669"/>
    <property type="project" value="UniProtKB-KW"/>
</dbReference>
<comment type="caution">
    <text evidence="8">The sequence shown here is derived from an EMBL/GenBank/DDBJ whole genome shotgun (WGS) entry which is preliminary data.</text>
</comment>
<dbReference type="GO" id="GO:0005737">
    <property type="term" value="C:cytoplasm"/>
    <property type="evidence" value="ECO:0007669"/>
    <property type="project" value="UniProtKB-SubCell"/>
</dbReference>
<evidence type="ECO:0000256" key="1">
    <source>
        <dbReference type="ARBA" id="ARBA00004496"/>
    </source>
</evidence>
<evidence type="ECO:0000256" key="4">
    <source>
        <dbReference type="ARBA" id="ARBA00022723"/>
    </source>
</evidence>
<feature type="compositionally biased region" description="Basic residues" evidence="6">
    <location>
        <begin position="1"/>
        <end position="10"/>
    </location>
</feature>
<dbReference type="InterPro" id="IPR007650">
    <property type="entry name" value="Zf-FLZ_dom"/>
</dbReference>
<evidence type="ECO:0000259" key="7">
    <source>
        <dbReference type="PROSITE" id="PS51795"/>
    </source>
</evidence>
<feature type="domain" description="FLZ-type" evidence="7">
    <location>
        <begin position="80"/>
        <end position="124"/>
    </location>
</feature>
<dbReference type="PROSITE" id="PS51795">
    <property type="entry name" value="ZF_FLZ"/>
    <property type="match status" value="1"/>
</dbReference>
<keyword evidence="4" id="KW-0479">Metal-binding</keyword>
<gene>
    <name evidence="8" type="ORF">ZOSMA_241G00200</name>
</gene>
<dbReference type="OrthoDB" id="1925036at2759"/>
<dbReference type="AlphaFoldDB" id="A0A0K9PGW3"/>
<dbReference type="PANTHER" id="PTHR33059">
    <property type="entry name" value="FCS-LIKE ZINC FINGER 5"/>
    <property type="match status" value="1"/>
</dbReference>
<reference evidence="9" key="1">
    <citation type="journal article" date="2016" name="Nature">
        <title>The genome of the seagrass Zostera marina reveals angiosperm adaptation to the sea.</title>
        <authorList>
            <person name="Olsen J.L."/>
            <person name="Rouze P."/>
            <person name="Verhelst B."/>
            <person name="Lin Y.-C."/>
            <person name="Bayer T."/>
            <person name="Collen J."/>
            <person name="Dattolo E."/>
            <person name="De Paoli E."/>
            <person name="Dittami S."/>
            <person name="Maumus F."/>
            <person name="Michel G."/>
            <person name="Kersting A."/>
            <person name="Lauritano C."/>
            <person name="Lohaus R."/>
            <person name="Toepel M."/>
            <person name="Tonon T."/>
            <person name="Vanneste K."/>
            <person name="Amirebrahimi M."/>
            <person name="Brakel J."/>
            <person name="Bostroem C."/>
            <person name="Chovatia M."/>
            <person name="Grimwood J."/>
            <person name="Jenkins J.W."/>
            <person name="Jueterbock A."/>
            <person name="Mraz A."/>
            <person name="Stam W.T."/>
            <person name="Tice H."/>
            <person name="Bornberg-Bauer E."/>
            <person name="Green P.J."/>
            <person name="Pearson G.A."/>
            <person name="Procaccini G."/>
            <person name="Duarte C.M."/>
            <person name="Schmutz J."/>
            <person name="Reusch T.B.H."/>
            <person name="Van de Peer Y."/>
        </authorList>
    </citation>
    <scope>NUCLEOTIDE SEQUENCE [LARGE SCALE GENOMIC DNA]</scope>
    <source>
        <strain evidence="9">cv. Finnish</strain>
    </source>
</reference>
<evidence type="ECO:0000256" key="2">
    <source>
        <dbReference type="ARBA" id="ARBA00009374"/>
    </source>
</evidence>
<evidence type="ECO:0000313" key="8">
    <source>
        <dbReference type="EMBL" id="KMZ68298.1"/>
    </source>
</evidence>
<feature type="region of interest" description="Disordered" evidence="6">
    <location>
        <begin position="1"/>
        <end position="66"/>
    </location>
</feature>
<dbReference type="Proteomes" id="UP000036987">
    <property type="component" value="Unassembled WGS sequence"/>
</dbReference>
<dbReference type="EMBL" id="LFYR01000845">
    <property type="protein sequence ID" value="KMZ68298.1"/>
    <property type="molecule type" value="Genomic_DNA"/>
</dbReference>
<evidence type="ECO:0000256" key="3">
    <source>
        <dbReference type="ARBA" id="ARBA00022490"/>
    </source>
</evidence>
<feature type="zinc finger region" description="FLZ-type" evidence="5">
    <location>
        <begin position="80"/>
        <end position="124"/>
    </location>
</feature>